<accession>A0ABT6M643</accession>
<evidence type="ECO:0000313" key="3">
    <source>
        <dbReference type="Proteomes" id="UP001160334"/>
    </source>
</evidence>
<reference evidence="2 3" key="1">
    <citation type="submission" date="2023-04" db="EMBL/GenBank/DDBJ databases">
        <title>Forest soil microbial communities from Buena Vista Peninsula, Colon Province, Panama.</title>
        <authorList>
            <person name="Bouskill N."/>
        </authorList>
    </citation>
    <scope>NUCLEOTIDE SEQUENCE [LARGE SCALE GENOMIC DNA]</scope>
    <source>
        <strain evidence="2 3">CFH S0262</strain>
    </source>
</reference>
<gene>
    <name evidence="2" type="ORF">M2280_000992</name>
</gene>
<sequence length="71" mass="7331">MRKRDRALQAGVLMLFVLLSALGAVLVVTIARSAGLTLLGIGAAGVIAMRVAPSNPEPPPNGPSLDPEDRQ</sequence>
<evidence type="ECO:0008006" key="4">
    <source>
        <dbReference type="Google" id="ProtNLM"/>
    </source>
</evidence>
<comment type="caution">
    <text evidence="2">The sequence shown here is derived from an EMBL/GenBank/DDBJ whole genome shotgun (WGS) entry which is preliminary data.</text>
</comment>
<organism evidence="2 3">
    <name type="scientific">Prescottella agglutinans</name>
    <dbReference type="NCBI Taxonomy" id="1644129"/>
    <lineage>
        <taxon>Bacteria</taxon>
        <taxon>Bacillati</taxon>
        <taxon>Actinomycetota</taxon>
        <taxon>Actinomycetes</taxon>
        <taxon>Mycobacteriales</taxon>
        <taxon>Nocardiaceae</taxon>
        <taxon>Prescottella</taxon>
    </lineage>
</organism>
<evidence type="ECO:0000313" key="2">
    <source>
        <dbReference type="EMBL" id="MDH6279783.1"/>
    </source>
</evidence>
<dbReference type="Proteomes" id="UP001160334">
    <property type="component" value="Unassembled WGS sequence"/>
</dbReference>
<dbReference type="EMBL" id="JARXVC010000002">
    <property type="protein sequence ID" value="MDH6279783.1"/>
    <property type="molecule type" value="Genomic_DNA"/>
</dbReference>
<proteinExistence type="predicted"/>
<evidence type="ECO:0000256" key="1">
    <source>
        <dbReference type="SAM" id="MobiDB-lite"/>
    </source>
</evidence>
<name>A0ABT6M643_9NOCA</name>
<feature type="region of interest" description="Disordered" evidence="1">
    <location>
        <begin position="52"/>
        <end position="71"/>
    </location>
</feature>
<protein>
    <recommendedName>
        <fullName evidence="4">Secreted protein</fullName>
    </recommendedName>
</protein>
<keyword evidence="3" id="KW-1185">Reference proteome</keyword>